<gene>
    <name evidence="1" type="ordered locus">BA_3807</name>
</gene>
<dbReference type="Proteomes" id="UP000000427">
    <property type="component" value="Chromosome"/>
</dbReference>
<sequence length="345" mass="38653">MNYYNYPSYYPFYAYNPMCIDARINCYYPNFYNDGYYPNSFNSFYPSYEIVDKGFRQISCEEASRINASMDYVGHTMGNQGFAGGVPNFHQAKRGDGELVYGTIIFKREAVDYKDVLKSEFGDIDRRDVGAMMRAASSYATKQGYAAGIPTFHIGPNVYGIILFKPGTAETVDITADELGNPGDVGGLFRAVSSYAAAFPNFHQRRREDGVLVYGVVLFKTGNAEVRDVLAKDLNLPKYYNDFGCPISPPPPDVMKEFQIVAAYHHKLVLVVKYPANVQYQIERNLERCVQQAISAAAASIVVTWYLSPAATISAISPIIQYTLISCLGNELGNLIDIRIVHRRY</sequence>
<dbReference type="AlphaFoldDB" id="A0A4Y1W818"/>
<name>A0A4Y1W818_BACAN</name>
<accession>A0A4Y1W818</accession>
<dbReference type="KEGG" id="ban:BA_3807"/>
<proteinExistence type="predicted"/>
<evidence type="ECO:0000313" key="2">
    <source>
        <dbReference type="Proteomes" id="UP000000427"/>
    </source>
</evidence>
<protein>
    <submittedName>
        <fullName evidence="1">Uncharacterized protein</fullName>
    </submittedName>
</protein>
<dbReference type="EMBL" id="AE016879">
    <property type="protein sequence ID" value="AAP27546.1"/>
    <property type="molecule type" value="Genomic_DNA"/>
</dbReference>
<reference evidence="1 2" key="1">
    <citation type="journal article" date="2003" name="Nature">
        <title>The genome sequence of Bacillus anthracis Ames and comparison to closely related bacteria.</title>
        <authorList>
            <person name="Read T.D."/>
            <person name="Peterson S.N."/>
            <person name="Tourasse N."/>
            <person name="Baillie L.W."/>
            <person name="Paulsen I.T."/>
            <person name="Nelson K.E."/>
            <person name="Tettelin H."/>
            <person name="Fouts D.E."/>
            <person name="Eisen J.A."/>
            <person name="Gill S.R."/>
            <person name="Holtzapple E.K."/>
            <person name="Okstad O.A."/>
            <person name="Helgason E."/>
            <person name="Rilstone J."/>
            <person name="Wu M."/>
            <person name="Kolonay J.F."/>
            <person name="Beanan M.J."/>
            <person name="Dodson R.J."/>
            <person name="Brinkac L.M."/>
            <person name="Gwinn M."/>
            <person name="DeBoy R.T."/>
            <person name="Madpu R."/>
            <person name="Daugherty S.C."/>
            <person name="Durkin A.S."/>
            <person name="Haft D.H."/>
            <person name="Nelson W.C."/>
            <person name="Peterson J.D."/>
            <person name="Pop M."/>
            <person name="Khouri H.M."/>
            <person name="Radune D."/>
            <person name="Benton J.L."/>
            <person name="Mahamoud Y."/>
            <person name="Jiang L."/>
            <person name="Hance I.R."/>
            <person name="Weidman J.F."/>
            <person name="Berry K.J."/>
            <person name="Plaut R.D."/>
            <person name="Wolf A.M."/>
            <person name="Watkins K.L."/>
            <person name="Nierman W.C."/>
            <person name="Hazen A."/>
            <person name="Cline R."/>
            <person name="Redmond C."/>
            <person name="Thwaite J.E."/>
            <person name="White O."/>
            <person name="Salzberg S.L."/>
            <person name="Thomason B."/>
            <person name="Friedlander A.M."/>
            <person name="Koehler T.M."/>
            <person name="Hanna P.C."/>
            <person name="Kolsto A.B."/>
            <person name="Fraser C.M."/>
        </authorList>
    </citation>
    <scope>NUCLEOTIDE SEQUENCE [LARGE SCALE GENOMIC DNA]</scope>
    <source>
        <strain evidence="2">Ames / isolate Porton</strain>
    </source>
</reference>
<evidence type="ECO:0000313" key="1">
    <source>
        <dbReference type="EMBL" id="AAP27546.1"/>
    </source>
</evidence>
<organism evidence="1 2">
    <name type="scientific">Bacillus anthracis</name>
    <name type="common">anthrax bacterium</name>
    <dbReference type="NCBI Taxonomy" id="1392"/>
    <lineage>
        <taxon>Bacteria</taxon>
        <taxon>Bacillati</taxon>
        <taxon>Bacillota</taxon>
        <taxon>Bacilli</taxon>
        <taxon>Bacillales</taxon>
        <taxon>Bacillaceae</taxon>
        <taxon>Bacillus</taxon>
        <taxon>Bacillus cereus group</taxon>
    </lineage>
</organism>